<proteinExistence type="predicted"/>
<accession>A0A4R1G913</accession>
<evidence type="ECO:0000313" key="2">
    <source>
        <dbReference type="Proteomes" id="UP000295777"/>
    </source>
</evidence>
<protein>
    <submittedName>
        <fullName evidence="1">Type II secretion system protein N</fullName>
    </submittedName>
</protein>
<sequence>MKKFYPFLIFLLSFPVFLYLSLPIERFVEGELCKRGISYGKVEVERFPPKVEVKKLSLLSLPFSIEEVEIFPEISSIFSGSKRLKISLKACSGEGEIELDYPVSSLEFFLESLNVAKCVKELPVKVEGLLSLSGKFRLDAEKKLLKGGRGSFSLQNVKVGELSFGLFSIPGLNLGKVEGTFTVKRENVVSLEAKGAGRDAEISVKGYINVDLRIPKRSYLNLKVKVKPKVAPLKGRTFSFRIKGFAENVTVAR</sequence>
<dbReference type="EMBL" id="SMFV01000003">
    <property type="protein sequence ID" value="TCK04637.1"/>
    <property type="molecule type" value="Genomic_DNA"/>
</dbReference>
<dbReference type="AlphaFoldDB" id="A0A4R1G913"/>
<comment type="caution">
    <text evidence="1">The sequence shown here is derived from an EMBL/GenBank/DDBJ whole genome shotgun (WGS) entry which is preliminary data.</text>
</comment>
<reference evidence="1 2" key="1">
    <citation type="submission" date="2019-03" db="EMBL/GenBank/DDBJ databases">
        <title>Genomic Encyclopedia of Archaeal and Bacterial Type Strains, Phase II (KMG-II): from individual species to whole genera.</title>
        <authorList>
            <person name="Goeker M."/>
        </authorList>
    </citation>
    <scope>NUCLEOTIDE SEQUENCE [LARGE SCALE GENOMIC DNA]</scope>
    <source>
        <strain evidence="1 2">DSM 24425</strain>
    </source>
</reference>
<organism evidence="1 2">
    <name type="scientific">Phorcysia thermohydrogeniphila</name>
    <dbReference type="NCBI Taxonomy" id="936138"/>
    <lineage>
        <taxon>Bacteria</taxon>
        <taxon>Pseudomonadati</taxon>
        <taxon>Aquificota</taxon>
        <taxon>Aquificia</taxon>
        <taxon>Desulfurobacteriales</taxon>
        <taxon>Desulfurobacteriaceae</taxon>
        <taxon>Phorcysia</taxon>
    </lineage>
</organism>
<keyword evidence="2" id="KW-1185">Reference proteome</keyword>
<dbReference type="OrthoDB" id="9837454at2"/>
<dbReference type="Proteomes" id="UP000295777">
    <property type="component" value="Unassembled WGS sequence"/>
</dbReference>
<gene>
    <name evidence="1" type="ORF">CLV27_1070</name>
</gene>
<name>A0A4R1G913_9BACT</name>
<dbReference type="RefSeq" id="WP_132526536.1">
    <property type="nucleotide sequence ID" value="NZ_SMFV01000003.1"/>
</dbReference>
<evidence type="ECO:0000313" key="1">
    <source>
        <dbReference type="EMBL" id="TCK04637.1"/>
    </source>
</evidence>